<protein>
    <submittedName>
        <fullName evidence="2">Uncharacterized protein</fullName>
    </submittedName>
</protein>
<name>A0A4P6KTV3_9BURK</name>
<gene>
    <name evidence="2" type="ORF">EWM63_04545</name>
</gene>
<dbReference type="RefSeq" id="WP_130185475.1">
    <property type="nucleotide sequence ID" value="NZ_CP035913.1"/>
</dbReference>
<keyword evidence="3" id="KW-1185">Reference proteome</keyword>
<dbReference type="OrthoDB" id="8776443at2"/>
<dbReference type="EMBL" id="CP035913">
    <property type="protein sequence ID" value="QBE62340.1"/>
    <property type="molecule type" value="Genomic_DNA"/>
</dbReference>
<feature type="region of interest" description="Disordered" evidence="1">
    <location>
        <begin position="172"/>
        <end position="204"/>
    </location>
</feature>
<sequence>MRQDPLLASIGGMLRRFKCAEAWLCRAGLPVFLARVPIWLLCLQYCMMMRGKTVRISRIAERIVGWLQTITRLSQDEQACTELIDIDSGMRNDIESTKRTLLQLRELCVDVGGMFHSIGFESAMLETTQENFLAVVDESCITAATLQRALEMHDVRALALLREMADADRAHSARADVGGVDDDRGDDDRAYREPRLERLNHAGT</sequence>
<proteinExistence type="predicted"/>
<dbReference type="Proteomes" id="UP000290637">
    <property type="component" value="Chromosome"/>
</dbReference>
<accession>A0A4P6KTV3</accession>
<reference evidence="2 3" key="1">
    <citation type="submission" date="2019-02" db="EMBL/GenBank/DDBJ databases">
        <title>Draft Genome Sequences of Six Type Strains of the Genus Massilia.</title>
        <authorList>
            <person name="Miess H."/>
            <person name="Frediansyhah A."/>
            <person name="Gross H."/>
        </authorList>
    </citation>
    <scope>NUCLEOTIDE SEQUENCE [LARGE SCALE GENOMIC DNA]</scope>
    <source>
        <strain evidence="2 3">DSM 17473</strain>
    </source>
</reference>
<dbReference type="AlphaFoldDB" id="A0A4P6KTV3"/>
<evidence type="ECO:0000313" key="3">
    <source>
        <dbReference type="Proteomes" id="UP000290637"/>
    </source>
</evidence>
<evidence type="ECO:0000256" key="1">
    <source>
        <dbReference type="SAM" id="MobiDB-lite"/>
    </source>
</evidence>
<feature type="compositionally biased region" description="Basic and acidic residues" evidence="1">
    <location>
        <begin position="186"/>
        <end position="204"/>
    </location>
</feature>
<evidence type="ECO:0000313" key="2">
    <source>
        <dbReference type="EMBL" id="QBE62340.1"/>
    </source>
</evidence>
<organism evidence="2 3">
    <name type="scientific">Pseudoduganella lutea</name>
    <dbReference type="NCBI Taxonomy" id="321985"/>
    <lineage>
        <taxon>Bacteria</taxon>
        <taxon>Pseudomonadati</taxon>
        <taxon>Pseudomonadota</taxon>
        <taxon>Betaproteobacteria</taxon>
        <taxon>Burkholderiales</taxon>
        <taxon>Oxalobacteraceae</taxon>
        <taxon>Telluria group</taxon>
        <taxon>Pseudoduganella</taxon>
    </lineage>
</organism>
<dbReference type="KEGG" id="plue:EWM63_04545"/>